<dbReference type="NCBIfam" id="NF001770">
    <property type="entry name" value="PRK00509.1"/>
    <property type="match status" value="1"/>
</dbReference>
<comment type="caution">
    <text evidence="12">The sequence shown here is derived from an EMBL/GenBank/DDBJ whole genome shotgun (WGS) entry which is preliminary data.</text>
</comment>
<dbReference type="EMBL" id="LBWP01000012">
    <property type="protein sequence ID" value="KKR11024.1"/>
    <property type="molecule type" value="Genomic_DNA"/>
</dbReference>
<name>A0A0G0N473_9BACT</name>
<feature type="binding site" evidence="9">
    <location>
        <position position="105"/>
    </location>
    <ligand>
        <name>L-citrulline</name>
        <dbReference type="ChEBI" id="CHEBI:57743"/>
    </ligand>
</feature>
<dbReference type="GO" id="GO:0004055">
    <property type="term" value="F:argininosuccinate synthase activity"/>
    <property type="evidence" value="ECO:0007669"/>
    <property type="project" value="UniProtKB-UniRule"/>
</dbReference>
<keyword evidence="8 9" id="KW-0067">ATP-binding</keyword>
<feature type="binding site" evidence="9">
    <location>
        <position position="137"/>
    </location>
    <ligand>
        <name>L-aspartate</name>
        <dbReference type="ChEBI" id="CHEBI:29991"/>
    </ligand>
</feature>
<evidence type="ECO:0000259" key="10">
    <source>
        <dbReference type="Pfam" id="PF00764"/>
    </source>
</evidence>
<keyword evidence="6 9" id="KW-0028">Amino-acid biosynthesis</keyword>
<evidence type="ECO:0000259" key="11">
    <source>
        <dbReference type="Pfam" id="PF20979"/>
    </source>
</evidence>
<dbReference type="Proteomes" id="UP000034246">
    <property type="component" value="Unassembled WGS sequence"/>
</dbReference>
<dbReference type="FunFam" id="3.90.1260.10:FF:000007">
    <property type="entry name" value="Argininosuccinate synthase"/>
    <property type="match status" value="1"/>
</dbReference>
<comment type="pathway">
    <text evidence="1 9">Amino-acid biosynthesis; L-arginine biosynthesis; L-arginine from L-ornithine and carbamoyl phosphate: step 2/3.</text>
</comment>
<dbReference type="GO" id="GO:0005737">
    <property type="term" value="C:cytoplasm"/>
    <property type="evidence" value="ECO:0007669"/>
    <property type="project" value="UniProtKB-SubCell"/>
</dbReference>
<dbReference type="AlphaFoldDB" id="A0A0G0N473"/>
<feature type="domain" description="Arginosuccinate synthase-like N-terminal" evidence="10">
    <location>
        <begin position="22"/>
        <end position="183"/>
    </location>
</feature>
<dbReference type="Pfam" id="PF20979">
    <property type="entry name" value="Arginosuc_syn_C"/>
    <property type="match status" value="1"/>
</dbReference>
<evidence type="ECO:0000256" key="2">
    <source>
        <dbReference type="ARBA" id="ARBA00011881"/>
    </source>
</evidence>
<comment type="caution">
    <text evidence="9">Lacks conserved residue(s) required for the propagation of feature annotation.</text>
</comment>
<feature type="binding site" evidence="9">
    <location>
        <begin position="26"/>
        <end position="34"/>
    </location>
    <ligand>
        <name>ATP</name>
        <dbReference type="ChEBI" id="CHEBI:30616"/>
    </ligand>
</feature>
<protein>
    <recommendedName>
        <fullName evidence="3 9">Argininosuccinate synthase</fullName>
        <ecNumber evidence="3 9">6.3.4.5</ecNumber>
    </recommendedName>
    <alternativeName>
        <fullName evidence="9">Citrulline--aspartate ligase</fullName>
    </alternativeName>
</protein>
<feature type="binding site" evidence="9">
    <location>
        <position position="279"/>
    </location>
    <ligand>
        <name>L-citrulline</name>
        <dbReference type="ChEBI" id="CHEBI:57743"/>
    </ligand>
</feature>
<dbReference type="Gene3D" id="3.40.50.620">
    <property type="entry name" value="HUPs"/>
    <property type="match status" value="1"/>
</dbReference>
<dbReference type="NCBIfam" id="TIGR00032">
    <property type="entry name" value="argG"/>
    <property type="match status" value="1"/>
</dbReference>
<dbReference type="InterPro" id="IPR018223">
    <property type="entry name" value="Arginosuc_synth_CS"/>
</dbReference>
<reference evidence="12 13" key="1">
    <citation type="journal article" date="2015" name="Nature">
        <title>rRNA introns, odd ribosomes, and small enigmatic genomes across a large radiation of phyla.</title>
        <authorList>
            <person name="Brown C.T."/>
            <person name="Hug L.A."/>
            <person name="Thomas B.C."/>
            <person name="Sharon I."/>
            <person name="Castelle C.J."/>
            <person name="Singh A."/>
            <person name="Wilkins M.J."/>
            <person name="Williams K.H."/>
            <person name="Banfield J.F."/>
        </authorList>
    </citation>
    <scope>NUCLEOTIDE SEQUENCE [LARGE SCALE GENOMIC DNA]</scope>
</reference>
<comment type="similarity">
    <text evidence="9">Belongs to the argininosuccinate synthase family. Type 1 subfamily.</text>
</comment>
<evidence type="ECO:0000256" key="4">
    <source>
        <dbReference type="ARBA" id="ARBA00022571"/>
    </source>
</evidence>
<keyword evidence="5 9" id="KW-0436">Ligase</keyword>
<dbReference type="Gene3D" id="3.90.1260.10">
    <property type="entry name" value="Argininosuccinate synthetase, chain A, domain 2"/>
    <property type="match status" value="1"/>
</dbReference>
<dbReference type="PANTHER" id="PTHR11587">
    <property type="entry name" value="ARGININOSUCCINATE SYNTHASE"/>
    <property type="match status" value="1"/>
</dbReference>
<dbReference type="InterPro" id="IPR023434">
    <property type="entry name" value="Arginosuc_synth_type_1_subfam"/>
</dbReference>
<feature type="binding site" evidence="9">
    <location>
        <position position="141"/>
    </location>
    <ligand>
        <name>L-aspartate</name>
        <dbReference type="ChEBI" id="CHEBI:29991"/>
    </ligand>
</feature>
<dbReference type="GO" id="GO:0000053">
    <property type="term" value="P:argininosuccinate metabolic process"/>
    <property type="evidence" value="ECO:0007669"/>
    <property type="project" value="TreeGrafter"/>
</dbReference>
<dbReference type="PANTHER" id="PTHR11587:SF2">
    <property type="entry name" value="ARGININOSUCCINATE SYNTHASE"/>
    <property type="match status" value="1"/>
</dbReference>
<comment type="subunit">
    <text evidence="2 9">Homotetramer.</text>
</comment>
<feature type="binding site" evidence="9">
    <location>
        <position position="142"/>
    </location>
    <ligand>
        <name>L-aspartate</name>
        <dbReference type="ChEBI" id="CHEBI:29991"/>
    </ligand>
</feature>
<sequence length="423" mass="46757">MNIKSDYIKTASYEGKVGKVKKVLLLYSGGLDTSVILKWIQDHYKAEVVTLTADLGQQHDGLEAIKNKALKFGAVDAIVAGFKDEFADDYIATGIKANAEYQGEYHLSTPIGRAILAKKAVEIAKKVGADAIAHGCTGKGNDQVRIEGYALTFNPDIKVIAPVREWAMDRNEEIKYAQEYGIPIPASVEFPYSDDDNMWGITWEGGEITDPGLIAPEEKFLTTYTLPKDAPDKPEFVKLGFEQGIPTSLNGEKLSLANLIIKLNKLAGCHGVGTVQLLEDRLIGLKNRGVYEHPAAHVIIEAHRNLEKYVSTRTLNELKEIMDIKWGYMCYGGLWYDPAMTAINAFNDKVNEKATGEVTIKLFKGNTTVVAVTSPFALDYVSFNKNEGYDLNVNISAGFIEVHSLQMKLAKQIERKMKLGKQS</sequence>
<keyword evidence="7 9" id="KW-0547">Nucleotide-binding</keyword>
<dbReference type="HAMAP" id="MF_00005">
    <property type="entry name" value="Arg_succ_synth_type1"/>
    <property type="match status" value="1"/>
</dbReference>
<dbReference type="InterPro" id="IPR048267">
    <property type="entry name" value="Arginosuc_syn_N"/>
</dbReference>
<dbReference type="UniPathway" id="UPA00068">
    <property type="reaction ID" value="UER00113"/>
</dbReference>
<feature type="binding site" evidence="9">
    <location>
        <position position="193"/>
    </location>
    <ligand>
        <name>L-citrulline</name>
        <dbReference type="ChEBI" id="CHEBI:57743"/>
    </ligand>
</feature>
<evidence type="ECO:0000313" key="13">
    <source>
        <dbReference type="Proteomes" id="UP000034246"/>
    </source>
</evidence>
<feature type="binding site" evidence="9">
    <location>
        <position position="53"/>
    </location>
    <ligand>
        <name>ATP</name>
        <dbReference type="ChEBI" id="CHEBI:30616"/>
    </ligand>
</feature>
<gene>
    <name evidence="9" type="primary">argG</name>
    <name evidence="12" type="ORF">UT39_C0012G0046</name>
</gene>
<dbReference type="InterPro" id="IPR024074">
    <property type="entry name" value="AS_cat/multimer_dom_body"/>
</dbReference>
<dbReference type="FunFam" id="3.40.50.620:FF:000019">
    <property type="entry name" value="Argininosuccinate synthase"/>
    <property type="match status" value="1"/>
</dbReference>
<dbReference type="GO" id="GO:0000050">
    <property type="term" value="P:urea cycle"/>
    <property type="evidence" value="ECO:0007669"/>
    <property type="project" value="TreeGrafter"/>
</dbReference>
<comment type="catalytic activity">
    <reaction evidence="9">
        <text>L-citrulline + L-aspartate + ATP = 2-(N(omega)-L-arginino)succinate + AMP + diphosphate + H(+)</text>
        <dbReference type="Rhea" id="RHEA:10932"/>
        <dbReference type="ChEBI" id="CHEBI:15378"/>
        <dbReference type="ChEBI" id="CHEBI:29991"/>
        <dbReference type="ChEBI" id="CHEBI:30616"/>
        <dbReference type="ChEBI" id="CHEBI:33019"/>
        <dbReference type="ChEBI" id="CHEBI:57472"/>
        <dbReference type="ChEBI" id="CHEBI:57743"/>
        <dbReference type="ChEBI" id="CHEBI:456215"/>
        <dbReference type="EC" id="6.3.4.5"/>
    </reaction>
</comment>
<evidence type="ECO:0000256" key="7">
    <source>
        <dbReference type="ARBA" id="ARBA00022741"/>
    </source>
</evidence>
<evidence type="ECO:0000256" key="3">
    <source>
        <dbReference type="ARBA" id="ARBA00012286"/>
    </source>
</evidence>
<dbReference type="InterPro" id="IPR001518">
    <property type="entry name" value="Arginosuc_synth"/>
</dbReference>
<dbReference type="SUPFAM" id="SSF69864">
    <property type="entry name" value="Argininosuccinate synthetase, C-terminal domain"/>
    <property type="match status" value="1"/>
</dbReference>
<dbReference type="CDD" id="cd01999">
    <property type="entry name" value="ASS"/>
    <property type="match status" value="1"/>
</dbReference>
<evidence type="ECO:0000256" key="6">
    <source>
        <dbReference type="ARBA" id="ARBA00022605"/>
    </source>
</evidence>
<evidence type="ECO:0000256" key="1">
    <source>
        <dbReference type="ARBA" id="ARBA00004967"/>
    </source>
</evidence>
<dbReference type="SUPFAM" id="SSF52402">
    <property type="entry name" value="Adenine nucleotide alpha hydrolases-like"/>
    <property type="match status" value="1"/>
</dbReference>
<dbReference type="STRING" id="1618550.UT39_C0012G0046"/>
<evidence type="ECO:0000313" key="12">
    <source>
        <dbReference type="EMBL" id="KKR11024.1"/>
    </source>
</evidence>
<feature type="binding site" evidence="9">
    <location>
        <position position="135"/>
    </location>
    <ligand>
        <name>ATP</name>
        <dbReference type="ChEBI" id="CHEBI:30616"/>
    </ligand>
</feature>
<feature type="binding site" evidence="9">
    <location>
        <position position="291"/>
    </location>
    <ligand>
        <name>L-citrulline</name>
        <dbReference type="ChEBI" id="CHEBI:57743"/>
    </ligand>
</feature>
<dbReference type="GO" id="GO:0006526">
    <property type="term" value="P:L-arginine biosynthetic process"/>
    <property type="evidence" value="ECO:0007669"/>
    <property type="project" value="UniProtKB-UniRule"/>
</dbReference>
<organism evidence="12 13">
    <name type="scientific">Candidatus Woesebacteria bacterium GW2011_GWA1_39_21</name>
    <dbReference type="NCBI Taxonomy" id="1618550"/>
    <lineage>
        <taxon>Bacteria</taxon>
        <taxon>Candidatus Woeseibacteriota</taxon>
    </lineage>
</organism>
<feature type="binding site" evidence="9">
    <location>
        <position position="145"/>
    </location>
    <ligand>
        <name>L-citrulline</name>
        <dbReference type="ChEBI" id="CHEBI:57743"/>
    </ligand>
</feature>
<evidence type="ECO:0000256" key="8">
    <source>
        <dbReference type="ARBA" id="ARBA00022840"/>
    </source>
</evidence>
<evidence type="ECO:0000256" key="9">
    <source>
        <dbReference type="HAMAP-Rule" id="MF_00005"/>
    </source>
</evidence>
<dbReference type="Pfam" id="PF00764">
    <property type="entry name" value="Arginosuc_synth"/>
    <property type="match status" value="1"/>
</dbReference>
<keyword evidence="4 9" id="KW-0055">Arginine biosynthesis</keyword>
<dbReference type="PATRIC" id="fig|1618550.3.peg.779"/>
<accession>A0A0G0N473</accession>
<dbReference type="EC" id="6.3.4.5" evidence="3 9"/>
<feature type="binding site" evidence="9">
    <location>
        <position position="141"/>
    </location>
    <ligand>
        <name>L-citrulline</name>
        <dbReference type="ChEBI" id="CHEBI:57743"/>
    </ligand>
</feature>
<keyword evidence="9" id="KW-0963">Cytoplasm</keyword>
<feature type="domain" description="Arginosuccinate synthase C-terminal" evidence="11">
    <location>
        <begin position="192"/>
        <end position="409"/>
    </location>
</feature>
<comment type="subcellular location">
    <subcellularLocation>
        <location evidence="9">Cytoplasm</location>
    </subcellularLocation>
</comment>
<proteinExistence type="inferred from homology"/>
<dbReference type="PROSITE" id="PS00564">
    <property type="entry name" value="ARGININOSUCCIN_SYN_1"/>
    <property type="match status" value="1"/>
</dbReference>
<dbReference type="GO" id="GO:0005524">
    <property type="term" value="F:ATP binding"/>
    <property type="evidence" value="ECO:0007669"/>
    <property type="project" value="UniProtKB-UniRule"/>
</dbReference>
<evidence type="ECO:0000256" key="5">
    <source>
        <dbReference type="ARBA" id="ARBA00022598"/>
    </source>
</evidence>
<dbReference type="InterPro" id="IPR048268">
    <property type="entry name" value="Arginosuc_syn_C"/>
</dbReference>
<dbReference type="InterPro" id="IPR014729">
    <property type="entry name" value="Rossmann-like_a/b/a_fold"/>
</dbReference>